<accession>A0A2P5DE87</accession>
<dbReference type="AlphaFoldDB" id="A0A2P5DE87"/>
<dbReference type="OrthoDB" id="671439at2759"/>
<dbReference type="PANTHER" id="PTHR31623">
    <property type="entry name" value="F21J9.9"/>
    <property type="match status" value="1"/>
</dbReference>
<comment type="caution">
    <text evidence="4">The sequence shown here is derived from an EMBL/GenBank/DDBJ whole genome shotgun (WGS) entry which is preliminary data.</text>
</comment>
<comment type="similarity">
    <text evidence="1">Belongs to the plant acyltransferase family.</text>
</comment>
<keyword evidence="2 4" id="KW-0808">Transferase</keyword>
<dbReference type="STRING" id="63057.A0A2P5DE87"/>
<keyword evidence="3" id="KW-0012">Acyltransferase</keyword>
<keyword evidence="5" id="KW-1185">Reference proteome</keyword>
<evidence type="ECO:0000313" key="5">
    <source>
        <dbReference type="Proteomes" id="UP000237000"/>
    </source>
</evidence>
<evidence type="ECO:0000256" key="1">
    <source>
        <dbReference type="ARBA" id="ARBA00009861"/>
    </source>
</evidence>
<dbReference type="InParanoid" id="A0A2P5DE87"/>
<evidence type="ECO:0000313" key="4">
    <source>
        <dbReference type="EMBL" id="PON71588.1"/>
    </source>
</evidence>
<gene>
    <name evidence="4" type="ORF">TorRG33x02_253840</name>
</gene>
<dbReference type="Proteomes" id="UP000237000">
    <property type="component" value="Unassembled WGS sequence"/>
</dbReference>
<dbReference type="InterPro" id="IPR023213">
    <property type="entry name" value="CAT-like_dom_sf"/>
</dbReference>
<evidence type="ECO:0000256" key="3">
    <source>
        <dbReference type="ARBA" id="ARBA00023315"/>
    </source>
</evidence>
<dbReference type="PANTHER" id="PTHR31623:SF46">
    <property type="entry name" value="VINORINE SYNTHASE-LIKE"/>
    <property type="match status" value="1"/>
</dbReference>
<reference evidence="5" key="1">
    <citation type="submission" date="2016-06" db="EMBL/GenBank/DDBJ databases">
        <title>Parallel loss of symbiosis genes in relatives of nitrogen-fixing non-legume Parasponia.</title>
        <authorList>
            <person name="Van Velzen R."/>
            <person name="Holmer R."/>
            <person name="Bu F."/>
            <person name="Rutten L."/>
            <person name="Van Zeijl A."/>
            <person name="Liu W."/>
            <person name="Santuari L."/>
            <person name="Cao Q."/>
            <person name="Sharma T."/>
            <person name="Shen D."/>
            <person name="Roswanjaya Y."/>
            <person name="Wardhani T."/>
            <person name="Kalhor M.S."/>
            <person name="Jansen J."/>
            <person name="Van den Hoogen J."/>
            <person name="Gungor B."/>
            <person name="Hartog M."/>
            <person name="Hontelez J."/>
            <person name="Verver J."/>
            <person name="Yang W.-C."/>
            <person name="Schijlen E."/>
            <person name="Repin R."/>
            <person name="Schilthuizen M."/>
            <person name="Schranz E."/>
            <person name="Heidstra R."/>
            <person name="Miyata K."/>
            <person name="Fedorova E."/>
            <person name="Kohlen W."/>
            <person name="Bisseling T."/>
            <person name="Smit S."/>
            <person name="Geurts R."/>
        </authorList>
    </citation>
    <scope>NUCLEOTIDE SEQUENCE [LARGE SCALE GENOMIC DNA]</scope>
    <source>
        <strain evidence="5">cv. RG33-2</strain>
    </source>
</reference>
<organism evidence="4 5">
    <name type="scientific">Trema orientale</name>
    <name type="common">Charcoal tree</name>
    <name type="synonym">Celtis orientalis</name>
    <dbReference type="NCBI Taxonomy" id="63057"/>
    <lineage>
        <taxon>Eukaryota</taxon>
        <taxon>Viridiplantae</taxon>
        <taxon>Streptophyta</taxon>
        <taxon>Embryophyta</taxon>
        <taxon>Tracheophyta</taxon>
        <taxon>Spermatophyta</taxon>
        <taxon>Magnoliopsida</taxon>
        <taxon>eudicotyledons</taxon>
        <taxon>Gunneridae</taxon>
        <taxon>Pentapetalae</taxon>
        <taxon>rosids</taxon>
        <taxon>fabids</taxon>
        <taxon>Rosales</taxon>
        <taxon>Cannabaceae</taxon>
        <taxon>Trema</taxon>
    </lineage>
</organism>
<evidence type="ECO:0000256" key="2">
    <source>
        <dbReference type="ARBA" id="ARBA00022679"/>
    </source>
</evidence>
<dbReference type="GO" id="GO:0016746">
    <property type="term" value="F:acyltransferase activity"/>
    <property type="evidence" value="ECO:0007669"/>
    <property type="project" value="UniProtKB-KW"/>
</dbReference>
<name>A0A2P5DE87_TREOI</name>
<dbReference type="EMBL" id="JXTC01000276">
    <property type="protein sequence ID" value="PON71588.1"/>
    <property type="molecule type" value="Genomic_DNA"/>
</dbReference>
<dbReference type="Pfam" id="PF02458">
    <property type="entry name" value="Transferase"/>
    <property type="match status" value="1"/>
</dbReference>
<sequence>MKVEVEVISNEIIKPSSPTPDHLRHYQLSFLDQLCPKTYNPLVFFYELNGDQYQDDYSNISNKIKSSLSEVLTLFYPLAGQVKNDRFIDCNDQGICYSVARVNSPCHLSDAMKNPLPIELCKYLPFEIQQLTEFSLGVQLNVFEHGGIAIGLCVSHQIADALSCVRFVKAWVAITRGEGDQVAHPEFVSGKLFPLTDDPGFDATALVTKKLVTKRFVFDASTIEKVRTEPFKDHAEEKRPSRFEALSAFIFNRFAAATSDEYSSVSDNGYTMVLPVNLRPKHDPPLPEHSFGNLSRCGVAILSSAGEEYGHDAARRIREGIRKVDMDYIRKVQQGEDPHLNLLREYATKVIMKGGQHVSLCFTSLCRFPLYEADFGWGEPAWVSSASMSFTNLVAFMDTKSNNGIEAYIALKEEDMAKLEADEEFLKAVSQVGR</sequence>
<protein>
    <submittedName>
        <fullName evidence="4">Transferase</fullName>
    </submittedName>
</protein>
<dbReference type="Gene3D" id="3.30.559.10">
    <property type="entry name" value="Chloramphenicol acetyltransferase-like domain"/>
    <property type="match status" value="2"/>
</dbReference>
<proteinExistence type="inferred from homology"/>